<proteinExistence type="predicted"/>
<reference evidence="1" key="1">
    <citation type="submission" date="2015-11" db="EMBL/GenBank/DDBJ databases">
        <title>De novo transcriptome assembly of four potential Pierce s Disease insect vectors from Arizona vineyards.</title>
        <authorList>
            <person name="Tassone E.E."/>
        </authorList>
    </citation>
    <scope>NUCLEOTIDE SEQUENCE</scope>
</reference>
<accession>A0A1B6KQY1</accession>
<gene>
    <name evidence="1" type="ORF">g.53191</name>
</gene>
<dbReference type="AlphaFoldDB" id="A0A1B6KQY1"/>
<dbReference type="EMBL" id="GEBQ01026115">
    <property type="protein sequence ID" value="JAT13862.1"/>
    <property type="molecule type" value="Transcribed_RNA"/>
</dbReference>
<organism evidence="1">
    <name type="scientific">Graphocephala atropunctata</name>
    <dbReference type="NCBI Taxonomy" id="36148"/>
    <lineage>
        <taxon>Eukaryota</taxon>
        <taxon>Metazoa</taxon>
        <taxon>Ecdysozoa</taxon>
        <taxon>Arthropoda</taxon>
        <taxon>Hexapoda</taxon>
        <taxon>Insecta</taxon>
        <taxon>Pterygota</taxon>
        <taxon>Neoptera</taxon>
        <taxon>Paraneoptera</taxon>
        <taxon>Hemiptera</taxon>
        <taxon>Auchenorrhyncha</taxon>
        <taxon>Membracoidea</taxon>
        <taxon>Cicadellidae</taxon>
        <taxon>Cicadellinae</taxon>
        <taxon>Cicadellini</taxon>
        <taxon>Graphocephala</taxon>
    </lineage>
</organism>
<name>A0A1B6KQY1_9HEMI</name>
<evidence type="ECO:0000313" key="1">
    <source>
        <dbReference type="EMBL" id="JAT13862.1"/>
    </source>
</evidence>
<protein>
    <recommendedName>
        <fullName evidence="2">Reverse transcriptase domain-containing protein</fullName>
    </recommendedName>
</protein>
<sequence length="155" mass="17565">FNFRNRLNQEIKRVKTDYFKERILNSAGNTKMFWNTVNEFSGVRKKREHFPINYFIRDLVNTGVGVETVANSFNTFFSKVGSELAKELPVSVSPPLVDDSTHRVVGPEFRLTPVSDSQVEECVKGKRGGLAPGIDNFLVVLLKNKISNLILPLKH</sequence>
<feature type="non-terminal residue" evidence="1">
    <location>
        <position position="155"/>
    </location>
</feature>
<evidence type="ECO:0008006" key="2">
    <source>
        <dbReference type="Google" id="ProtNLM"/>
    </source>
</evidence>
<feature type="non-terminal residue" evidence="1">
    <location>
        <position position="1"/>
    </location>
</feature>